<keyword evidence="1" id="KW-1133">Transmembrane helix</keyword>
<keyword evidence="3" id="KW-1185">Reference proteome</keyword>
<protein>
    <recommendedName>
        <fullName evidence="4">Dolichyl-phosphate-mannose-protein mannosyltransferase</fullName>
    </recommendedName>
</protein>
<name>A0A212U9E5_9BACT</name>
<feature type="transmembrane region" description="Helical" evidence="1">
    <location>
        <begin position="242"/>
        <end position="260"/>
    </location>
</feature>
<dbReference type="AlphaFoldDB" id="A0A212U9E5"/>
<evidence type="ECO:0008006" key="4">
    <source>
        <dbReference type="Google" id="ProtNLM"/>
    </source>
</evidence>
<proteinExistence type="predicted"/>
<dbReference type="EMBL" id="FYEW01000002">
    <property type="protein sequence ID" value="SNC74674.1"/>
    <property type="molecule type" value="Genomic_DNA"/>
</dbReference>
<keyword evidence="1" id="KW-0472">Membrane</keyword>
<dbReference type="RefSeq" id="WP_141106541.1">
    <property type="nucleotide sequence ID" value="NZ_FYEW01000002.1"/>
</dbReference>
<feature type="transmembrane region" description="Helical" evidence="1">
    <location>
        <begin position="376"/>
        <end position="394"/>
    </location>
</feature>
<dbReference type="Proteomes" id="UP000198131">
    <property type="component" value="Unassembled WGS sequence"/>
</dbReference>
<evidence type="ECO:0000313" key="2">
    <source>
        <dbReference type="EMBL" id="SNC74674.1"/>
    </source>
</evidence>
<feature type="transmembrane region" description="Helical" evidence="1">
    <location>
        <begin position="163"/>
        <end position="181"/>
    </location>
</feature>
<dbReference type="OrthoDB" id="6008354at2"/>
<feature type="transmembrane region" description="Helical" evidence="1">
    <location>
        <begin position="463"/>
        <end position="485"/>
    </location>
</feature>
<sequence>MELFTASSLATNQSALPSRPLLGRTDWYWMAGVFGLYMLYLPFSGYTEQYYDALTYWGLPSRFITPDRHFSLLHYSANTRGYSWPLLLAPWRTAWKVLGGDPMWYIRTLGSMVAALCYGWLGPRLWQTLRNTSQEPGPVARLAFVLTGFVFWRDHFNFALSDFPTLVFVGTALILAGRGLLVRPAELRWWGELVRWLIVGAFLGLAYNARGIYLLSLYPMLLAAAWPTTSGITGLRSSTSRLAALLLGLGLILLPQYLMIRRFVPEGSPWHLSGVQQQDELVKRHLSLGLGNFKYEATIGNDYPEVRVWFQDPLGQYLMQRHGITSAGMEPATYAKLVRQYPLEFCTLLTQRLFNGLDLQQPTPYLRQVYPATWPLAWANYTVLGLGLLVLGRLFWQARRLPLRRLLLVAALLLPVIGALPVAVETRFMLPLHFGLCMAATLGFPAAWHPAQLRRSVRPAQGLLLAALYLGWLLLAFTFSAYSQIHLQLGGRLLGGSS</sequence>
<keyword evidence="1" id="KW-0812">Transmembrane</keyword>
<evidence type="ECO:0000256" key="1">
    <source>
        <dbReference type="SAM" id="Phobius"/>
    </source>
</evidence>
<accession>A0A212U9E5</accession>
<feature type="transmembrane region" description="Helical" evidence="1">
    <location>
        <begin position="104"/>
        <end position="121"/>
    </location>
</feature>
<feature type="transmembrane region" description="Helical" evidence="1">
    <location>
        <begin position="406"/>
        <end position="424"/>
    </location>
</feature>
<organism evidence="2 3">
    <name type="scientific">Hymenobacter gelipurpurascens</name>
    <dbReference type="NCBI Taxonomy" id="89968"/>
    <lineage>
        <taxon>Bacteria</taxon>
        <taxon>Pseudomonadati</taxon>
        <taxon>Bacteroidota</taxon>
        <taxon>Cytophagia</taxon>
        <taxon>Cytophagales</taxon>
        <taxon>Hymenobacteraceae</taxon>
        <taxon>Hymenobacter</taxon>
    </lineage>
</organism>
<feature type="transmembrane region" description="Helical" evidence="1">
    <location>
        <begin position="193"/>
        <end position="209"/>
    </location>
</feature>
<feature type="transmembrane region" description="Helical" evidence="1">
    <location>
        <begin position="27"/>
        <end position="43"/>
    </location>
</feature>
<gene>
    <name evidence="2" type="ORF">SAMN06265337_2489</name>
</gene>
<reference evidence="3" key="1">
    <citation type="submission" date="2017-06" db="EMBL/GenBank/DDBJ databases">
        <authorList>
            <person name="Varghese N."/>
            <person name="Submissions S."/>
        </authorList>
    </citation>
    <scope>NUCLEOTIDE SEQUENCE [LARGE SCALE GENOMIC DNA]</scope>
    <source>
        <strain evidence="3">DSM 11116</strain>
    </source>
</reference>
<evidence type="ECO:0000313" key="3">
    <source>
        <dbReference type="Proteomes" id="UP000198131"/>
    </source>
</evidence>
<feature type="transmembrane region" description="Helical" evidence="1">
    <location>
        <begin position="430"/>
        <end position="451"/>
    </location>
</feature>